<dbReference type="InterPro" id="IPR008949">
    <property type="entry name" value="Isoprenoid_synthase_dom_sf"/>
</dbReference>
<dbReference type="FunFam" id="1.10.600.10:FF:000007">
    <property type="entry name" value="Isoprene synthase, chloroplastic"/>
    <property type="match status" value="1"/>
</dbReference>
<dbReference type="InterPro" id="IPR034741">
    <property type="entry name" value="Terpene_cyclase-like_1_C"/>
</dbReference>
<evidence type="ECO:0000313" key="8">
    <source>
        <dbReference type="EnsemblPlants" id="MELO3C024794.2.1"/>
    </source>
</evidence>
<dbReference type="CDD" id="cd00684">
    <property type="entry name" value="Terpene_cyclase_plant_C1"/>
    <property type="match status" value="1"/>
</dbReference>
<dbReference type="InterPro" id="IPR036965">
    <property type="entry name" value="Terpene_synth_N_sf"/>
</dbReference>
<evidence type="ECO:0000256" key="2">
    <source>
        <dbReference type="ARBA" id="ARBA00022723"/>
    </source>
</evidence>
<feature type="domain" description="Terpene synthase N-terminal" evidence="6">
    <location>
        <begin position="61"/>
        <end position="238"/>
    </location>
</feature>
<dbReference type="GO" id="GO:0016102">
    <property type="term" value="P:diterpenoid biosynthetic process"/>
    <property type="evidence" value="ECO:0007669"/>
    <property type="project" value="InterPro"/>
</dbReference>
<dbReference type="SUPFAM" id="SSF48239">
    <property type="entry name" value="Terpenoid cyclases/Protein prenyltransferases"/>
    <property type="match status" value="1"/>
</dbReference>
<dbReference type="SFLD" id="SFLDG01019">
    <property type="entry name" value="Terpene_Cyclase_Like_1_C_Termi"/>
    <property type="match status" value="1"/>
</dbReference>
<feature type="domain" description="Terpene synthase metal-binding" evidence="7">
    <location>
        <begin position="298"/>
        <end position="537"/>
    </location>
</feature>
<protein>
    <recommendedName>
        <fullName evidence="9">Terpene synthase 2</fullName>
    </recommendedName>
</protein>
<evidence type="ECO:0000256" key="3">
    <source>
        <dbReference type="ARBA" id="ARBA00022842"/>
    </source>
</evidence>
<evidence type="ECO:0000259" key="6">
    <source>
        <dbReference type="Pfam" id="PF01397"/>
    </source>
</evidence>
<name>A0A9I9DVJ8_CUCME</name>
<dbReference type="Pfam" id="PF01397">
    <property type="entry name" value="Terpene_synth"/>
    <property type="match status" value="1"/>
</dbReference>
<accession>A0A9I9DVJ8</accession>
<dbReference type="Gene3D" id="1.50.10.130">
    <property type="entry name" value="Terpene synthase, N-terminal domain"/>
    <property type="match status" value="1"/>
</dbReference>
<keyword evidence="2" id="KW-0479">Metal-binding</keyword>
<dbReference type="InterPro" id="IPR044814">
    <property type="entry name" value="Terpene_cyclase_plant_C1"/>
</dbReference>
<keyword evidence="3" id="KW-0460">Magnesium</keyword>
<dbReference type="InterPro" id="IPR050148">
    <property type="entry name" value="Terpene_synthase-like"/>
</dbReference>
<reference evidence="8" key="1">
    <citation type="submission" date="2023-03" db="UniProtKB">
        <authorList>
            <consortium name="EnsemblPlants"/>
        </authorList>
    </citation>
    <scope>IDENTIFICATION</scope>
</reference>
<evidence type="ECO:0008006" key="9">
    <source>
        <dbReference type="Google" id="ProtNLM"/>
    </source>
</evidence>
<sequence length="594" mass="69200">MILIKLVRKDLIHIFVKRKEVERKRKMSFQTIASESEAPNKLTLSDNGVLRRTEYHQPSAWGDYFLSNLSNILVMNIQEEDSVLKKLEELKEAARSMFVAAEKHSDKLCLIDSIQCLGLSYHFEDEINEILDQIQNSAHVDEEDEEDLYIIALKFRLLRQQGFPVSCEIFNKFTTESGDFKESITKDEKGLLSLYEASHLRMKGESIMDEALEFTTTQLEAMAMDSTSPFSQEAKYALKWPIYKTLSRFMTRHYISLYHNNPTKNDNNILLTFAKLDYNSLQKLYQRELGELSRWWNDSKLKEKLPFARDRVVESYIWALGIYYEPKYSSARTLLAKIIALITLIDDMYDCYGTLEELQLFTNTIGRWDMNCIEELPNYMKVLYEAILKIYEGTIQDMCMDNNIPYAFDYAKEGIIRQCKLYMVEAKWFNEDYVPTIEEYMKVSATSIGLYAVASIAFLSIGNIVSEEIFQWVQGNPMLHKASEVASRLVNDIVSHKFGQERCHVTCSIECYMEQYGVSKEVAIAELKKQVDEARKEIIEDYIKRGKFPRVIHDYGPNFARVTDFYYKERDGFTFANTETKHLIALILTDPMPI</sequence>
<dbReference type="GO" id="GO:0010333">
    <property type="term" value="F:terpene synthase activity"/>
    <property type="evidence" value="ECO:0007669"/>
    <property type="project" value="InterPro"/>
</dbReference>
<dbReference type="Pfam" id="PF03936">
    <property type="entry name" value="Terpene_synth_C"/>
    <property type="match status" value="1"/>
</dbReference>
<evidence type="ECO:0000259" key="7">
    <source>
        <dbReference type="Pfam" id="PF03936"/>
    </source>
</evidence>
<dbReference type="EnsemblPlants" id="MELO3C024794.2.1">
    <property type="protein sequence ID" value="MELO3C024794.2.1"/>
    <property type="gene ID" value="MELO3C024794.2"/>
</dbReference>
<dbReference type="GO" id="GO:0000287">
    <property type="term" value="F:magnesium ion binding"/>
    <property type="evidence" value="ECO:0007669"/>
    <property type="project" value="InterPro"/>
</dbReference>
<dbReference type="InterPro" id="IPR001906">
    <property type="entry name" value="Terpene_synth_N"/>
</dbReference>
<comment type="cofactor">
    <cofactor evidence="1">
        <name>Mg(2+)</name>
        <dbReference type="ChEBI" id="CHEBI:18420"/>
    </cofactor>
</comment>
<dbReference type="SFLD" id="SFLDS00005">
    <property type="entry name" value="Isoprenoid_Synthase_Type_I"/>
    <property type="match status" value="1"/>
</dbReference>
<keyword evidence="5" id="KW-0175">Coiled coil</keyword>
<evidence type="ECO:0000256" key="1">
    <source>
        <dbReference type="ARBA" id="ARBA00001946"/>
    </source>
</evidence>
<dbReference type="SUPFAM" id="SSF48576">
    <property type="entry name" value="Terpenoid synthases"/>
    <property type="match status" value="1"/>
</dbReference>
<evidence type="ECO:0000256" key="5">
    <source>
        <dbReference type="SAM" id="Coils"/>
    </source>
</evidence>
<feature type="coiled-coil region" evidence="5">
    <location>
        <begin position="77"/>
        <end position="104"/>
    </location>
</feature>
<feature type="coiled-coil region" evidence="5">
    <location>
        <begin position="517"/>
        <end position="544"/>
    </location>
</feature>
<dbReference type="Gene3D" id="1.10.600.10">
    <property type="entry name" value="Farnesyl Diphosphate Synthase"/>
    <property type="match status" value="1"/>
</dbReference>
<dbReference type="AlphaFoldDB" id="A0A9I9DVJ8"/>
<dbReference type="PANTHER" id="PTHR31225:SF221">
    <property type="entry name" value="(-)-GERMACRENE D SYNTHASE"/>
    <property type="match status" value="1"/>
</dbReference>
<dbReference type="InterPro" id="IPR008930">
    <property type="entry name" value="Terpenoid_cyclase/PrenylTrfase"/>
</dbReference>
<keyword evidence="4" id="KW-0456">Lyase</keyword>
<organism evidence="8">
    <name type="scientific">Cucumis melo</name>
    <name type="common">Muskmelon</name>
    <dbReference type="NCBI Taxonomy" id="3656"/>
    <lineage>
        <taxon>Eukaryota</taxon>
        <taxon>Viridiplantae</taxon>
        <taxon>Streptophyta</taxon>
        <taxon>Embryophyta</taxon>
        <taxon>Tracheophyta</taxon>
        <taxon>Spermatophyta</taxon>
        <taxon>Magnoliopsida</taxon>
        <taxon>eudicotyledons</taxon>
        <taxon>Gunneridae</taxon>
        <taxon>Pentapetalae</taxon>
        <taxon>rosids</taxon>
        <taxon>fabids</taxon>
        <taxon>Cucurbitales</taxon>
        <taxon>Cucurbitaceae</taxon>
        <taxon>Benincaseae</taxon>
        <taxon>Cucumis</taxon>
    </lineage>
</organism>
<dbReference type="Gramene" id="MELO3C024794.2.1">
    <property type="protein sequence ID" value="MELO3C024794.2.1"/>
    <property type="gene ID" value="MELO3C024794.2"/>
</dbReference>
<dbReference type="InterPro" id="IPR005630">
    <property type="entry name" value="Terpene_synthase_metal-bd"/>
</dbReference>
<proteinExistence type="predicted"/>
<evidence type="ECO:0000256" key="4">
    <source>
        <dbReference type="ARBA" id="ARBA00023239"/>
    </source>
</evidence>
<dbReference type="PANTHER" id="PTHR31225">
    <property type="entry name" value="OS04G0344100 PROTEIN-RELATED"/>
    <property type="match status" value="1"/>
</dbReference>
<dbReference type="FunFam" id="1.50.10.130:FF:000001">
    <property type="entry name" value="Isoprene synthase, chloroplastic"/>
    <property type="match status" value="1"/>
</dbReference>